<dbReference type="Pfam" id="PF00169">
    <property type="entry name" value="PH"/>
    <property type="match status" value="1"/>
</dbReference>
<accession>A0A0A9ZDC2</accession>
<dbReference type="SUPFAM" id="SSF50729">
    <property type="entry name" value="PH domain-like"/>
    <property type="match status" value="1"/>
</dbReference>
<evidence type="ECO:0000256" key="1">
    <source>
        <dbReference type="ARBA" id="ARBA00004496"/>
    </source>
</evidence>
<reference evidence="4" key="1">
    <citation type="journal article" date="2014" name="PLoS ONE">
        <title>Transcriptome-Based Identification of ABC Transporters in the Western Tarnished Plant Bug Lygus hesperus.</title>
        <authorList>
            <person name="Hull J.J."/>
            <person name="Chaney K."/>
            <person name="Geib S.M."/>
            <person name="Fabrick J.A."/>
            <person name="Brent C.S."/>
            <person name="Walsh D."/>
            <person name="Lavine L.C."/>
        </authorList>
    </citation>
    <scope>NUCLEOTIDE SEQUENCE</scope>
</reference>
<dbReference type="PANTHER" id="PTHR46006:SF5">
    <property type="entry name" value="DH DOMAIN-CONTAINING PROTEIN"/>
    <property type="match status" value="1"/>
</dbReference>
<evidence type="ECO:0000259" key="3">
    <source>
        <dbReference type="PROSITE" id="PS50003"/>
    </source>
</evidence>
<feature type="domain" description="PH" evidence="3">
    <location>
        <begin position="48"/>
        <end position="177"/>
    </location>
</feature>
<evidence type="ECO:0000313" key="4">
    <source>
        <dbReference type="EMBL" id="JAG43252.1"/>
    </source>
</evidence>
<name>A0A0A9ZDC2_LYGHE</name>
<dbReference type="AlphaFoldDB" id="A0A0A9ZDC2"/>
<dbReference type="InterPro" id="IPR051480">
    <property type="entry name" value="Endocytic_GEF_Adapter"/>
</dbReference>
<comment type="subcellular location">
    <subcellularLocation>
        <location evidence="1">Cytoplasm</location>
    </subcellularLocation>
</comment>
<protein>
    <submittedName>
        <fullName evidence="4">FACT complex subunit spt-16</fullName>
    </submittedName>
</protein>
<dbReference type="GO" id="GO:0035025">
    <property type="term" value="P:positive regulation of Rho protein signal transduction"/>
    <property type="evidence" value="ECO:0007669"/>
    <property type="project" value="TreeGrafter"/>
</dbReference>
<sequence>LMTSSCVEKSKLRTTPKMAAKAKYLEGAEIKLKKVAADILEWNMGDTRFAMEGKLLFAQPSEGMPSTKDSRLCPVNAVLVTLGKPTEEYQPEGDVHALSRNHGIKEAALLLIKDHIGKHSLIREPLYLDKCIVSKNYNEQEEVFEVQDVNSKDTYIFKAETAEETRRWFRQLQYHAQGLGAWRQRRNALPNIVLTGLHLRP</sequence>
<dbReference type="EMBL" id="GBHO01000352">
    <property type="protein sequence ID" value="JAG43252.1"/>
    <property type="molecule type" value="Transcribed_RNA"/>
</dbReference>
<dbReference type="PROSITE" id="PS50003">
    <property type="entry name" value="PH_DOMAIN"/>
    <property type="match status" value="1"/>
</dbReference>
<keyword evidence="2" id="KW-0963">Cytoplasm</keyword>
<dbReference type="InterPro" id="IPR011993">
    <property type="entry name" value="PH-like_dom_sf"/>
</dbReference>
<dbReference type="GO" id="GO:0005737">
    <property type="term" value="C:cytoplasm"/>
    <property type="evidence" value="ECO:0007669"/>
    <property type="project" value="UniProtKB-SubCell"/>
</dbReference>
<dbReference type="InterPro" id="IPR001849">
    <property type="entry name" value="PH_domain"/>
</dbReference>
<proteinExistence type="predicted"/>
<gene>
    <name evidence="4" type="primary">spt-16_0</name>
    <name evidence="4" type="ORF">CM83_21869</name>
</gene>
<evidence type="ECO:0000256" key="2">
    <source>
        <dbReference type="ARBA" id="ARBA00022490"/>
    </source>
</evidence>
<dbReference type="Gene3D" id="2.30.29.30">
    <property type="entry name" value="Pleckstrin-homology domain (PH domain)/Phosphotyrosine-binding domain (PTB)"/>
    <property type="match status" value="1"/>
</dbReference>
<feature type="non-terminal residue" evidence="4">
    <location>
        <position position="1"/>
    </location>
</feature>
<reference evidence="4" key="2">
    <citation type="submission" date="2014-07" db="EMBL/GenBank/DDBJ databases">
        <authorList>
            <person name="Hull J."/>
        </authorList>
    </citation>
    <scope>NUCLEOTIDE SEQUENCE</scope>
</reference>
<organism evidence="4">
    <name type="scientific">Lygus hesperus</name>
    <name type="common">Western plant bug</name>
    <dbReference type="NCBI Taxonomy" id="30085"/>
    <lineage>
        <taxon>Eukaryota</taxon>
        <taxon>Metazoa</taxon>
        <taxon>Ecdysozoa</taxon>
        <taxon>Arthropoda</taxon>
        <taxon>Hexapoda</taxon>
        <taxon>Insecta</taxon>
        <taxon>Pterygota</taxon>
        <taxon>Neoptera</taxon>
        <taxon>Paraneoptera</taxon>
        <taxon>Hemiptera</taxon>
        <taxon>Heteroptera</taxon>
        <taxon>Panheteroptera</taxon>
        <taxon>Cimicomorpha</taxon>
        <taxon>Miridae</taxon>
        <taxon>Mirini</taxon>
        <taxon>Lygus</taxon>
    </lineage>
</organism>
<dbReference type="PANTHER" id="PTHR46006">
    <property type="entry name" value="RHO GUANINE NUCLEOTIDE EXCHANGE FACTOR AT 64C, ISOFORM A"/>
    <property type="match status" value="1"/>
</dbReference>